<keyword evidence="4" id="KW-1185">Reference proteome</keyword>
<feature type="compositionally biased region" description="Pro residues" evidence="2">
    <location>
        <begin position="422"/>
        <end position="433"/>
    </location>
</feature>
<name>A0AA36IIT3_9DINO</name>
<feature type="coiled-coil region" evidence="1">
    <location>
        <begin position="276"/>
        <end position="359"/>
    </location>
</feature>
<feature type="region of interest" description="Disordered" evidence="2">
    <location>
        <begin position="544"/>
        <end position="610"/>
    </location>
</feature>
<protein>
    <submittedName>
        <fullName evidence="3">Uncharacterized protein</fullName>
    </submittedName>
</protein>
<feature type="region of interest" description="Disordered" evidence="2">
    <location>
        <begin position="211"/>
        <end position="236"/>
    </location>
</feature>
<dbReference type="Proteomes" id="UP001178507">
    <property type="component" value="Unassembled WGS sequence"/>
</dbReference>
<feature type="compositionally biased region" description="Polar residues" evidence="2">
    <location>
        <begin position="552"/>
        <end position="567"/>
    </location>
</feature>
<accession>A0AA36IIT3</accession>
<gene>
    <name evidence="3" type="ORF">EVOR1521_LOCUS13589</name>
</gene>
<evidence type="ECO:0000256" key="1">
    <source>
        <dbReference type="SAM" id="Coils"/>
    </source>
</evidence>
<dbReference type="EMBL" id="CAUJNA010001535">
    <property type="protein sequence ID" value="CAJ1387526.1"/>
    <property type="molecule type" value="Genomic_DNA"/>
</dbReference>
<dbReference type="AlphaFoldDB" id="A0AA36IIT3"/>
<evidence type="ECO:0000313" key="4">
    <source>
        <dbReference type="Proteomes" id="UP001178507"/>
    </source>
</evidence>
<feature type="region of interest" description="Disordered" evidence="2">
    <location>
        <begin position="419"/>
        <end position="448"/>
    </location>
</feature>
<feature type="region of interest" description="Disordered" evidence="2">
    <location>
        <begin position="1"/>
        <end position="37"/>
    </location>
</feature>
<evidence type="ECO:0000256" key="2">
    <source>
        <dbReference type="SAM" id="MobiDB-lite"/>
    </source>
</evidence>
<keyword evidence="1" id="KW-0175">Coiled coil</keyword>
<organism evidence="3 4">
    <name type="scientific">Effrenium voratum</name>
    <dbReference type="NCBI Taxonomy" id="2562239"/>
    <lineage>
        <taxon>Eukaryota</taxon>
        <taxon>Sar</taxon>
        <taxon>Alveolata</taxon>
        <taxon>Dinophyceae</taxon>
        <taxon>Suessiales</taxon>
        <taxon>Symbiodiniaceae</taxon>
        <taxon>Effrenium</taxon>
    </lineage>
</organism>
<feature type="compositionally biased region" description="Polar residues" evidence="2">
    <location>
        <begin position="594"/>
        <end position="610"/>
    </location>
</feature>
<comment type="caution">
    <text evidence="3">The sequence shown here is derived from an EMBL/GenBank/DDBJ whole genome shotgun (WGS) entry which is preliminary data.</text>
</comment>
<proteinExistence type="predicted"/>
<sequence length="610" mass="65233">MAENAEVSTPPRAPSNGSKELMAALSPDGSTQPGSTLAAPLFHAPQVQGLQMIQLNPAGSNRRSSFPSTTYNFPSAKSAAAPTGGIARQIPCATSPLPACNSNLLAVPETNALSASPGHQQVAAITSPRCSTKPIFSPPQSTQALFSPSTSMNLASTGLYSQVTALTLSPMPSRSLFRSQAEVSSPSQLSSQLWTPWPSISADEGMQASPAFRAPRASPAPPAPLPEVGLQMPLPEPAGDLLMQAEFNMELPQAPGRLTAGLADPDTVERCRDQYAQKLDGQLSEATRKLEQANADRKAQLRREFHRKCQQYADEVDNLLLEQARVVVEEHHDRLIELQQEAERQRQRLEYESRDLLRESRRYHQFKAEARRLLGSMLPSSGIEGRSTLLRDQDPPSLLQSLQPIQLPCQPDLRELLAAMRPAPPPPPPPPRCMVPQGTSPLQSPAVPSPAIPSVALPTMALSPGVLSPAPRSLPSPSHDIPAFALSSPVSAQSGQASQCAPRLELVNRSIQTVASPACSAAACSGFERWTPPQTPQPHLPMSCSAGPRPMASQSPLVLQRPPSNGNRLPRGISEQLPPLLSHTSGDRLLDAQSPGNPTNAYPVEQLTTI</sequence>
<reference evidence="3" key="1">
    <citation type="submission" date="2023-08" db="EMBL/GenBank/DDBJ databases">
        <authorList>
            <person name="Chen Y."/>
            <person name="Shah S."/>
            <person name="Dougan E. K."/>
            <person name="Thang M."/>
            <person name="Chan C."/>
        </authorList>
    </citation>
    <scope>NUCLEOTIDE SEQUENCE</scope>
</reference>
<evidence type="ECO:0000313" key="3">
    <source>
        <dbReference type="EMBL" id="CAJ1387526.1"/>
    </source>
</evidence>